<name>A0A426ZAQ4_ENSVE</name>
<evidence type="ECO:0000256" key="1">
    <source>
        <dbReference type="SAM" id="MobiDB-lite"/>
    </source>
</evidence>
<reference evidence="2 3" key="1">
    <citation type="journal article" date="2014" name="Agronomy (Basel)">
        <title>A Draft Genome Sequence for Ensete ventricosum, the Drought-Tolerant Tree Against Hunger.</title>
        <authorList>
            <person name="Harrison J."/>
            <person name="Moore K.A."/>
            <person name="Paszkiewicz K."/>
            <person name="Jones T."/>
            <person name="Grant M."/>
            <person name="Ambacheew D."/>
            <person name="Muzemil S."/>
            <person name="Studholme D.J."/>
        </authorList>
    </citation>
    <scope>NUCLEOTIDE SEQUENCE [LARGE SCALE GENOMIC DNA]</scope>
</reference>
<gene>
    <name evidence="2" type="ORF">B296_00030760</name>
</gene>
<evidence type="ECO:0000313" key="2">
    <source>
        <dbReference type="EMBL" id="RRT61077.1"/>
    </source>
</evidence>
<accession>A0A426ZAQ4</accession>
<feature type="compositionally biased region" description="Basic and acidic residues" evidence="1">
    <location>
        <begin position="130"/>
        <end position="140"/>
    </location>
</feature>
<dbReference type="Proteomes" id="UP000287651">
    <property type="component" value="Unassembled WGS sequence"/>
</dbReference>
<dbReference type="AlphaFoldDB" id="A0A426ZAQ4"/>
<evidence type="ECO:0000313" key="3">
    <source>
        <dbReference type="Proteomes" id="UP000287651"/>
    </source>
</evidence>
<sequence>MAGAHESDGEDSVPMSLSFRDIATTGRDHSALHRALSSPPDSFQFFCAASEMCSAGDVTPTAPMLARRTRGQAPEAEKGCVGPAYGGCEAAAQVVSVRARADEGPVRNADGGHQDPAEAAENAVARGYRRAPEQREKRPVEASPIAEL</sequence>
<feature type="region of interest" description="Disordered" evidence="1">
    <location>
        <begin position="103"/>
        <end position="148"/>
    </location>
</feature>
<comment type="caution">
    <text evidence="2">The sequence shown here is derived from an EMBL/GenBank/DDBJ whole genome shotgun (WGS) entry which is preliminary data.</text>
</comment>
<protein>
    <submittedName>
        <fullName evidence="2">Uncharacterized protein</fullName>
    </submittedName>
</protein>
<dbReference type="EMBL" id="AMZH03007544">
    <property type="protein sequence ID" value="RRT61077.1"/>
    <property type="molecule type" value="Genomic_DNA"/>
</dbReference>
<proteinExistence type="predicted"/>
<feature type="compositionally biased region" description="Basic and acidic residues" evidence="1">
    <location>
        <begin position="103"/>
        <end position="116"/>
    </location>
</feature>
<organism evidence="2 3">
    <name type="scientific">Ensete ventricosum</name>
    <name type="common">Abyssinian banana</name>
    <name type="synonym">Musa ensete</name>
    <dbReference type="NCBI Taxonomy" id="4639"/>
    <lineage>
        <taxon>Eukaryota</taxon>
        <taxon>Viridiplantae</taxon>
        <taxon>Streptophyta</taxon>
        <taxon>Embryophyta</taxon>
        <taxon>Tracheophyta</taxon>
        <taxon>Spermatophyta</taxon>
        <taxon>Magnoliopsida</taxon>
        <taxon>Liliopsida</taxon>
        <taxon>Zingiberales</taxon>
        <taxon>Musaceae</taxon>
        <taxon>Ensete</taxon>
    </lineage>
</organism>